<dbReference type="GO" id="GO:0006298">
    <property type="term" value="P:mismatch repair"/>
    <property type="evidence" value="ECO:0007669"/>
    <property type="project" value="TreeGrafter"/>
</dbReference>
<dbReference type="Gene3D" id="3.40.50.150">
    <property type="entry name" value="Vaccinia Virus protein VP39"/>
    <property type="match status" value="1"/>
</dbReference>
<dbReference type="PANTHER" id="PTHR30481:SF3">
    <property type="entry name" value="DNA ADENINE METHYLASE"/>
    <property type="match status" value="1"/>
</dbReference>
<dbReference type="EC" id="2.1.1.72" evidence="2 8"/>
<dbReference type="GO" id="GO:0009007">
    <property type="term" value="F:site-specific DNA-methyltransferase (adenine-specific) activity"/>
    <property type="evidence" value="ECO:0007669"/>
    <property type="project" value="UniProtKB-UniRule"/>
</dbReference>
<gene>
    <name evidence="9" type="ORF">E0H73_41240</name>
</gene>
<dbReference type="NCBIfam" id="TIGR00571">
    <property type="entry name" value="dam"/>
    <property type="match status" value="1"/>
</dbReference>
<evidence type="ECO:0000256" key="3">
    <source>
        <dbReference type="ARBA" id="ARBA00022603"/>
    </source>
</evidence>
<dbReference type="PANTHER" id="PTHR30481">
    <property type="entry name" value="DNA ADENINE METHYLASE"/>
    <property type="match status" value="1"/>
</dbReference>
<name>A0A4R0JYP4_9ACTN</name>
<dbReference type="GO" id="GO:0032259">
    <property type="term" value="P:methylation"/>
    <property type="evidence" value="ECO:0007669"/>
    <property type="project" value="UniProtKB-KW"/>
</dbReference>
<keyword evidence="10" id="KW-1185">Reference proteome</keyword>
<dbReference type="GO" id="GO:0043565">
    <property type="term" value="F:sequence-specific DNA binding"/>
    <property type="evidence" value="ECO:0007669"/>
    <property type="project" value="TreeGrafter"/>
</dbReference>
<feature type="binding site" evidence="7">
    <location>
        <position position="15"/>
    </location>
    <ligand>
        <name>S-adenosyl-L-methionine</name>
        <dbReference type="ChEBI" id="CHEBI:59789"/>
    </ligand>
</feature>
<evidence type="ECO:0000256" key="2">
    <source>
        <dbReference type="ARBA" id="ARBA00011900"/>
    </source>
</evidence>
<dbReference type="Gene3D" id="1.10.1020.10">
    <property type="entry name" value="Adenine-specific Methyltransferase, Domain 2"/>
    <property type="match status" value="1"/>
</dbReference>
<dbReference type="Pfam" id="PF02086">
    <property type="entry name" value="MethyltransfD12"/>
    <property type="match status" value="1"/>
</dbReference>
<evidence type="ECO:0000313" key="10">
    <source>
        <dbReference type="Proteomes" id="UP000291144"/>
    </source>
</evidence>
<keyword evidence="3 8" id="KW-0489">Methyltransferase</keyword>
<dbReference type="Proteomes" id="UP000291144">
    <property type="component" value="Unassembled WGS sequence"/>
</dbReference>
<dbReference type="OrthoDB" id="9805629at2"/>
<reference evidence="9 10" key="1">
    <citation type="submission" date="2019-02" db="EMBL/GenBank/DDBJ databases">
        <title>Kribbella capetownensis sp. nov. and Kribbella speibonae sp. nov., isolated from soil.</title>
        <authorList>
            <person name="Curtis S.M."/>
            <person name="Norton I."/>
            <person name="Everest G.J."/>
            <person name="Meyers P.R."/>
        </authorList>
    </citation>
    <scope>NUCLEOTIDE SEQUENCE [LARGE SCALE GENOMIC DNA]</scope>
    <source>
        <strain evidence="9 10">NRRL B-24813</strain>
    </source>
</reference>
<dbReference type="InterPro" id="IPR012327">
    <property type="entry name" value="MeTrfase_D12"/>
</dbReference>
<dbReference type="PIRSF" id="PIRSF000398">
    <property type="entry name" value="M_m6A_EcoRV"/>
    <property type="match status" value="1"/>
</dbReference>
<comment type="similarity">
    <text evidence="1 8">Belongs to the N(4)/N(6)-methyltransferase family.</text>
</comment>
<evidence type="ECO:0000256" key="5">
    <source>
        <dbReference type="ARBA" id="ARBA00022691"/>
    </source>
</evidence>
<feature type="binding site" evidence="7">
    <location>
        <position position="62"/>
    </location>
    <ligand>
        <name>S-adenosyl-L-methionine</name>
        <dbReference type="ChEBI" id="CHEBI:59789"/>
    </ligand>
</feature>
<dbReference type="RefSeq" id="WP_131365997.1">
    <property type="nucleotide sequence ID" value="NZ_SJKB01000024.1"/>
</dbReference>
<sequence length="276" mass="31509">MVGEKPVTVRPLLRWAGGKRWLVPTVARLLGDTEVQNYHEPFAGGASVFFGLNINAKAYLSDLNTALIDTYRQVREVPEDVWRFLRSYRNTEEAYYAARSGRPRLPASQAARFIFLNHTSFNGIYRVNLEGKYNVPYGYRDHYNIPLLQDLKAASKRLERTTLTAGDFEAALDNVGPGDLVFLDPPYTVAHNFNGFVRYNDKLFRFADQYRLSEMVDTLRERGAYYILTNAAHQSVAELFEKGDRRIETSRRSAVAGKKSSRGRATEYLFTNLPES</sequence>
<dbReference type="SUPFAM" id="SSF53335">
    <property type="entry name" value="S-adenosyl-L-methionine-dependent methyltransferases"/>
    <property type="match status" value="1"/>
</dbReference>
<comment type="caution">
    <text evidence="9">The sequence shown here is derived from an EMBL/GenBank/DDBJ whole genome shotgun (WGS) entry which is preliminary data.</text>
</comment>
<dbReference type="EMBL" id="SJKB01000024">
    <property type="protein sequence ID" value="TCC50496.1"/>
    <property type="molecule type" value="Genomic_DNA"/>
</dbReference>
<feature type="binding site" evidence="7">
    <location>
        <position position="184"/>
    </location>
    <ligand>
        <name>S-adenosyl-L-methionine</name>
        <dbReference type="ChEBI" id="CHEBI:59789"/>
    </ligand>
</feature>
<dbReference type="InterPro" id="IPR012263">
    <property type="entry name" value="M_m6A_EcoRV"/>
</dbReference>
<dbReference type="GO" id="GO:1904047">
    <property type="term" value="F:S-adenosyl-L-methionine binding"/>
    <property type="evidence" value="ECO:0007669"/>
    <property type="project" value="TreeGrafter"/>
</dbReference>
<comment type="catalytic activity">
    <reaction evidence="6 8">
        <text>a 2'-deoxyadenosine in DNA + S-adenosyl-L-methionine = an N(6)-methyl-2'-deoxyadenosine in DNA + S-adenosyl-L-homocysteine + H(+)</text>
        <dbReference type="Rhea" id="RHEA:15197"/>
        <dbReference type="Rhea" id="RHEA-COMP:12418"/>
        <dbReference type="Rhea" id="RHEA-COMP:12419"/>
        <dbReference type="ChEBI" id="CHEBI:15378"/>
        <dbReference type="ChEBI" id="CHEBI:57856"/>
        <dbReference type="ChEBI" id="CHEBI:59789"/>
        <dbReference type="ChEBI" id="CHEBI:90615"/>
        <dbReference type="ChEBI" id="CHEBI:90616"/>
        <dbReference type="EC" id="2.1.1.72"/>
    </reaction>
</comment>
<dbReference type="InterPro" id="IPR002052">
    <property type="entry name" value="DNA_methylase_N6_adenine_CS"/>
</dbReference>
<evidence type="ECO:0000256" key="7">
    <source>
        <dbReference type="PIRSR" id="PIRSR000398-1"/>
    </source>
</evidence>
<evidence type="ECO:0000313" key="9">
    <source>
        <dbReference type="EMBL" id="TCC50496.1"/>
    </source>
</evidence>
<dbReference type="InterPro" id="IPR023095">
    <property type="entry name" value="Ade_MeTrfase_dom_2"/>
</dbReference>
<evidence type="ECO:0000256" key="1">
    <source>
        <dbReference type="ARBA" id="ARBA00006594"/>
    </source>
</evidence>
<dbReference type="AlphaFoldDB" id="A0A4R0JYP4"/>
<feature type="binding site" evidence="7">
    <location>
        <position position="19"/>
    </location>
    <ligand>
        <name>S-adenosyl-L-methionine</name>
        <dbReference type="ChEBI" id="CHEBI:59789"/>
    </ligand>
</feature>
<dbReference type="PROSITE" id="PS00092">
    <property type="entry name" value="N6_MTASE"/>
    <property type="match status" value="1"/>
</dbReference>
<organism evidence="9 10">
    <name type="scientific">Kribbella pittospori</name>
    <dbReference type="NCBI Taxonomy" id="722689"/>
    <lineage>
        <taxon>Bacteria</taxon>
        <taxon>Bacillati</taxon>
        <taxon>Actinomycetota</taxon>
        <taxon>Actinomycetes</taxon>
        <taxon>Propionibacteriales</taxon>
        <taxon>Kribbellaceae</taxon>
        <taxon>Kribbella</taxon>
    </lineage>
</organism>
<protein>
    <recommendedName>
        <fullName evidence="2 8">Site-specific DNA-methyltransferase (adenine-specific)</fullName>
        <ecNumber evidence="2 8">2.1.1.72</ecNumber>
    </recommendedName>
</protein>
<accession>A0A4R0JYP4</accession>
<evidence type="ECO:0000256" key="6">
    <source>
        <dbReference type="ARBA" id="ARBA00047942"/>
    </source>
</evidence>
<proteinExistence type="inferred from homology"/>
<evidence type="ECO:0000256" key="8">
    <source>
        <dbReference type="RuleBase" id="RU361257"/>
    </source>
</evidence>
<keyword evidence="4 8" id="KW-0808">Transferase</keyword>
<dbReference type="InterPro" id="IPR029063">
    <property type="entry name" value="SAM-dependent_MTases_sf"/>
</dbReference>
<dbReference type="PRINTS" id="PR00505">
    <property type="entry name" value="D12N6MTFRASE"/>
</dbReference>
<keyword evidence="5 8" id="KW-0949">S-adenosyl-L-methionine</keyword>
<dbReference type="GO" id="GO:0009307">
    <property type="term" value="P:DNA restriction-modification system"/>
    <property type="evidence" value="ECO:0007669"/>
    <property type="project" value="InterPro"/>
</dbReference>
<evidence type="ECO:0000256" key="4">
    <source>
        <dbReference type="ARBA" id="ARBA00022679"/>
    </source>
</evidence>